<dbReference type="FunFam" id="3.30.559.30:FF:000001">
    <property type="entry name" value="Non-ribosomal peptide synthetase"/>
    <property type="match status" value="1"/>
</dbReference>
<dbReference type="GO" id="GO:0005829">
    <property type="term" value="C:cytosol"/>
    <property type="evidence" value="ECO:0007669"/>
    <property type="project" value="TreeGrafter"/>
</dbReference>
<evidence type="ECO:0000256" key="1">
    <source>
        <dbReference type="ARBA" id="ARBA00001957"/>
    </source>
</evidence>
<dbReference type="InterPro" id="IPR045851">
    <property type="entry name" value="AMP-bd_C_sf"/>
</dbReference>
<dbReference type="FunFam" id="3.30.559.10:FF:000012">
    <property type="entry name" value="Non-ribosomal peptide synthetase"/>
    <property type="match status" value="1"/>
</dbReference>
<dbReference type="NCBIfam" id="TIGR01733">
    <property type="entry name" value="AA-adenyl-dom"/>
    <property type="match status" value="2"/>
</dbReference>
<dbReference type="CDD" id="cd19531">
    <property type="entry name" value="LCL_NRPS-like"/>
    <property type="match status" value="1"/>
</dbReference>
<dbReference type="Gene3D" id="3.30.559.30">
    <property type="entry name" value="Nonribosomal peptide synthetase, condensation domain"/>
    <property type="match status" value="2"/>
</dbReference>
<evidence type="ECO:0000256" key="3">
    <source>
        <dbReference type="ARBA" id="ARBA00022450"/>
    </source>
</evidence>
<dbReference type="PROSITE" id="PS50075">
    <property type="entry name" value="CARRIER"/>
    <property type="match status" value="2"/>
</dbReference>
<sequence length="2109" mass="236926">MQTQKISGFQLAAQQKRLWHLQQHSSAFCSQCSILIDGNLQPEILQNAIQEIINHHDILKTSFYCPPGLKTPVMVVADKVSFNWEYLDLSDYCQEDIATKIQELFWQARQEHQKLDQVSPLRLFLIKLLDSQHILIISLLALCADTKTIKNLVNQISQAYAQCCQGKALSTDYVQYVQFSEWQNQLLVDEDAEAAKAYWQQQKISSLSALKLPHERQVTSEKFITDRYQLAISQELSDKIYDFAQKYDQIPENILLACWQILIWRLTGESEIIIGTAASRREYEELNDVLGLLATWLPIKNQFTPNLNFIEVLTAVGNTLENAAEWQDYFVPEPVETAGLIAFPIGFEFVEICETKSDYTIVKFTLQDIYSLIEPFKVKLTCLQNNHGLITEFDYDSNYFSQETIQHLAKNFQTLLINICSNPNIAISQLEIISNVERQKLLVEFNQTKTDYQRDKCIHQLFEEQVEKTPDAVAVVFENEKITYQELNLKANQLAHYLQKLGVKPEVVVGICVERNIKFIISLLAVLKAGGAYLPLDPTLPQEALQFRLQDAQAAVLIRDWGLGTGDWENDINLDDDWEKISQESIENPINHVKPENLVYIIYTSGSTGKPKGVAIEHQQLLNYLYGILPKLQLSTNASYATVSTFAADLGNTVIFPCLSSGGCLHIVSWERASDPAALADYFRLHPIDCLKIVPSHLAALLSSEFWEIVPRQLLILGGEAADGNLIEKIEKNAPHCRVLNHYGPTETTVGVLTYCVEEKIQDTATVPIGKPIANTQVYVLDANLQPVPLGVAGELYIGGESLARGYLNQPELTAQRFIIHSFGDRDQRLYKTGDRVRYLSNGNLEFLGRLDDQVKIRGYRIELGEISTALSQHPAVKENVVIAREKTSIEKRLIAYIVPTSHAVSDHDFRNFLKAKLPDYMIPSAFVILKSLPLTANGKLDRQALPAPEEIVSRETTFIAPRTPVEEVLAGIWGQLLGVKQISINDNFFDLGGHSLLATQVISRIRTTFNVEIPLPQLFESANLAALAAQIEIAMRGEQQEIKTITPVTRNQNLPLSFAQQRLWFFDQFEPGSPSYNLPRVVRLQGKLNIDALSESLNEIIKRHEILRTNFVISDGQPIQVISPSVNLTLPVIDLQNIRQQQRETELYRLAKEEAQTGFNLTQAPLLRAKLLQLDAEDFVILLTLHHIVSDGWSTDILIREVAVLYTAFCAAKPSSLPQLPIQYADFAIWQRRWLEGEELKNQLAYWQQQLSGELPILQLPTARPRPTVQTYAGKTLSFVLPTSLSEELKTLSKQEGVTLFMTLLAAFKTLLYRYTNQIDILVGSPIANRNRAEIENLVGFFVNTLVLRSNLSGNPTFRDLLKQVREVALGAYTHQDLPFEKLVEEIQPERNLSHNPLFQVMFVLQNAPMRQLKLPGLKVETLENNVTTAKFDLTLVIEDVEQGLIANFEYNPDLFNEITISRLAANFEVLLTGIVANPQQQIGELPLLTATEKQQLLAWSQGEICLQPELCLHQLFEAQVEKTPDAVAVVFDHQKLTYRELNTKANQLAHYLQKLGVKPEVLVGICIERSLEMVVGLLAILKAGGAYIPLDPAYPKERLGYMLADSQLSVLLTQKSLLENLPIHHGQVVCLDVEEDKISQQIADNPINKITPENLAYLIYTSGSTGKPKGVQISHGAVVNFLIAMRQKPGLTAQDILLSVTTLSFDIAGLEIYLPLTIGAQTVIVSRQEAFDGIQLSKRLNSCGATVMQATPATWRMLLSAGWIGNKQLKILCGGEALDYTLAQQLQERGKEVWNLYGPTETTIWSAASQVQNSVAIANPIANTQFYILDSYNQLVPIGVAGELHIGGAGLARGYLHQPELTAEKFISNSFNQNAADRLYKTGDLVRYQADGTIEFLGRIDHQVKIRGFRIELGEIESGLNQHPDVEASIVIVREDKPGDQRLVAYIVSKSQPEINIIELRSFLQEKLPTYMRPTAFVILDKLPLTPNGKVDRKALPVPDTSIGLEASFVPPRTPTEQIVADIWADILGLEKVGIFNNFFELGGHSLLATQVISRLREAFKIDLPLRSFFENPTIKNLVERIEGILAVQQLQAVHEEITEDREEIEL</sequence>
<evidence type="ECO:0000313" key="6">
    <source>
        <dbReference type="EMBL" id="RUS99017.1"/>
    </source>
</evidence>
<evidence type="ECO:0000259" key="5">
    <source>
        <dbReference type="PROSITE" id="PS50075"/>
    </source>
</evidence>
<dbReference type="CDD" id="cd05930">
    <property type="entry name" value="A_NRPS"/>
    <property type="match status" value="1"/>
</dbReference>
<dbReference type="PANTHER" id="PTHR45527:SF1">
    <property type="entry name" value="FATTY ACID SYNTHASE"/>
    <property type="match status" value="1"/>
</dbReference>
<dbReference type="GO" id="GO:0047527">
    <property type="term" value="F:2,3-dihydroxybenzoate-serine ligase activity"/>
    <property type="evidence" value="ECO:0007669"/>
    <property type="project" value="TreeGrafter"/>
</dbReference>
<dbReference type="Gene3D" id="3.30.300.30">
    <property type="match status" value="2"/>
</dbReference>
<dbReference type="InterPro" id="IPR025110">
    <property type="entry name" value="AMP-bd_C"/>
</dbReference>
<dbReference type="GO" id="GO:0031177">
    <property type="term" value="F:phosphopantetheine binding"/>
    <property type="evidence" value="ECO:0007669"/>
    <property type="project" value="InterPro"/>
</dbReference>
<dbReference type="FunFam" id="3.40.50.980:FF:000001">
    <property type="entry name" value="Non-ribosomal peptide synthetase"/>
    <property type="match status" value="2"/>
</dbReference>
<dbReference type="Pfam" id="PF00501">
    <property type="entry name" value="AMP-binding"/>
    <property type="match status" value="2"/>
</dbReference>
<dbReference type="InterPro" id="IPR023213">
    <property type="entry name" value="CAT-like_dom_sf"/>
</dbReference>
<dbReference type="InterPro" id="IPR009081">
    <property type="entry name" value="PP-bd_ACP"/>
</dbReference>
<feature type="domain" description="Carrier" evidence="5">
    <location>
        <begin position="961"/>
        <end position="1036"/>
    </location>
</feature>
<comment type="cofactor">
    <cofactor evidence="1">
        <name>pantetheine 4'-phosphate</name>
        <dbReference type="ChEBI" id="CHEBI:47942"/>
    </cofactor>
</comment>
<dbReference type="FunFam" id="2.30.38.10:FF:000001">
    <property type="entry name" value="Non-ribosomal peptide synthetase PvdI"/>
    <property type="match status" value="2"/>
</dbReference>
<protein>
    <submittedName>
        <fullName evidence="6">Non-ribosomal peptide synthetase</fullName>
    </submittedName>
</protein>
<dbReference type="FunFam" id="1.10.1200.10:FF:000005">
    <property type="entry name" value="Nonribosomal peptide synthetase 1"/>
    <property type="match status" value="2"/>
</dbReference>
<dbReference type="NCBIfam" id="NF003417">
    <property type="entry name" value="PRK04813.1"/>
    <property type="match status" value="2"/>
</dbReference>
<dbReference type="Gene3D" id="1.10.1200.10">
    <property type="entry name" value="ACP-like"/>
    <property type="match status" value="2"/>
</dbReference>
<dbReference type="PROSITE" id="PS00455">
    <property type="entry name" value="AMP_BINDING"/>
    <property type="match status" value="2"/>
</dbReference>
<organism evidence="6 7">
    <name type="scientific">Trichormus variabilis SAG 1403-4b</name>
    <dbReference type="NCBI Taxonomy" id="447716"/>
    <lineage>
        <taxon>Bacteria</taxon>
        <taxon>Bacillati</taxon>
        <taxon>Cyanobacteriota</taxon>
        <taxon>Cyanophyceae</taxon>
        <taxon>Nostocales</taxon>
        <taxon>Nostocaceae</taxon>
        <taxon>Trichormus</taxon>
    </lineage>
</organism>
<dbReference type="GO" id="GO:0009366">
    <property type="term" value="C:enterobactin synthetase complex"/>
    <property type="evidence" value="ECO:0007669"/>
    <property type="project" value="TreeGrafter"/>
</dbReference>
<dbReference type="Pfam" id="PF13193">
    <property type="entry name" value="AMP-binding_C"/>
    <property type="match status" value="2"/>
</dbReference>
<dbReference type="OrthoDB" id="9757538at2"/>
<dbReference type="InterPro" id="IPR001242">
    <property type="entry name" value="Condensation_dom"/>
</dbReference>
<proteinExistence type="inferred from homology"/>
<keyword evidence="7" id="KW-1185">Reference proteome</keyword>
<gene>
    <name evidence="6" type="ORF">DSM107003_10360</name>
</gene>
<dbReference type="SUPFAM" id="SSF47336">
    <property type="entry name" value="ACP-like"/>
    <property type="match status" value="2"/>
</dbReference>
<feature type="domain" description="Carrier" evidence="5">
    <location>
        <begin position="2013"/>
        <end position="2088"/>
    </location>
</feature>
<comment type="caution">
    <text evidence="6">The sequence shown here is derived from an EMBL/GenBank/DDBJ whole genome shotgun (WGS) entry which is preliminary data.</text>
</comment>
<dbReference type="Gene3D" id="3.30.559.10">
    <property type="entry name" value="Chloramphenicol acetyltransferase-like domain"/>
    <property type="match status" value="2"/>
</dbReference>
<evidence type="ECO:0000256" key="2">
    <source>
        <dbReference type="ARBA" id="ARBA00006432"/>
    </source>
</evidence>
<dbReference type="Proteomes" id="UP000276103">
    <property type="component" value="Unassembled WGS sequence"/>
</dbReference>
<dbReference type="EMBL" id="RSCM01000002">
    <property type="protein sequence ID" value="RUS99017.1"/>
    <property type="molecule type" value="Genomic_DNA"/>
</dbReference>
<dbReference type="InterPro" id="IPR036736">
    <property type="entry name" value="ACP-like_sf"/>
</dbReference>
<dbReference type="SUPFAM" id="SSF52777">
    <property type="entry name" value="CoA-dependent acyltransferases"/>
    <property type="match status" value="4"/>
</dbReference>
<dbReference type="Gene3D" id="3.40.50.980">
    <property type="match status" value="4"/>
</dbReference>
<name>A0A433UYZ5_ANAVA</name>
<dbReference type="InterPro" id="IPR020845">
    <property type="entry name" value="AMP-binding_CS"/>
</dbReference>
<dbReference type="PROSITE" id="PS00012">
    <property type="entry name" value="PHOSPHOPANTETHEINE"/>
    <property type="match status" value="2"/>
</dbReference>
<dbReference type="GO" id="GO:0043041">
    <property type="term" value="P:amino acid activation for nonribosomal peptide biosynthetic process"/>
    <property type="evidence" value="ECO:0007669"/>
    <property type="project" value="TreeGrafter"/>
</dbReference>
<reference evidence="6 7" key="1">
    <citation type="journal article" date="2019" name="Genome Biol. Evol.">
        <title>Day and night: Metabolic profiles and evolutionary relationships of six axenic non-marine cyanobacteria.</title>
        <authorList>
            <person name="Will S.E."/>
            <person name="Henke P."/>
            <person name="Boedeker C."/>
            <person name="Huang S."/>
            <person name="Brinkmann H."/>
            <person name="Rohde M."/>
            <person name="Jarek M."/>
            <person name="Friedl T."/>
            <person name="Seufert S."/>
            <person name="Schumacher M."/>
            <person name="Overmann J."/>
            <person name="Neumann-Schaal M."/>
            <person name="Petersen J."/>
        </authorList>
    </citation>
    <scope>NUCLEOTIDE SEQUENCE [LARGE SCALE GENOMIC DNA]</scope>
    <source>
        <strain evidence="6 7">SAG 1403-4b</strain>
    </source>
</reference>
<dbReference type="Pfam" id="PF00668">
    <property type="entry name" value="Condensation"/>
    <property type="match status" value="2"/>
</dbReference>
<dbReference type="Gene3D" id="2.30.38.10">
    <property type="entry name" value="Luciferase, Domain 3"/>
    <property type="match status" value="2"/>
</dbReference>
<dbReference type="Pfam" id="PF00550">
    <property type="entry name" value="PP-binding"/>
    <property type="match status" value="2"/>
</dbReference>
<keyword evidence="3" id="KW-0596">Phosphopantetheine</keyword>
<evidence type="ECO:0000313" key="7">
    <source>
        <dbReference type="Proteomes" id="UP000276103"/>
    </source>
</evidence>
<dbReference type="GO" id="GO:0009239">
    <property type="term" value="P:enterobactin biosynthetic process"/>
    <property type="evidence" value="ECO:0007669"/>
    <property type="project" value="TreeGrafter"/>
</dbReference>
<dbReference type="InterPro" id="IPR010071">
    <property type="entry name" value="AA_adenyl_dom"/>
</dbReference>
<dbReference type="SUPFAM" id="SSF56801">
    <property type="entry name" value="Acetyl-CoA synthetase-like"/>
    <property type="match status" value="2"/>
</dbReference>
<evidence type="ECO:0000256" key="4">
    <source>
        <dbReference type="ARBA" id="ARBA00022553"/>
    </source>
</evidence>
<dbReference type="FunFam" id="3.40.50.12780:FF:000012">
    <property type="entry name" value="Non-ribosomal peptide synthetase"/>
    <property type="match status" value="2"/>
</dbReference>
<dbReference type="SMART" id="SM00823">
    <property type="entry name" value="PKS_PP"/>
    <property type="match status" value="2"/>
</dbReference>
<dbReference type="PANTHER" id="PTHR45527">
    <property type="entry name" value="NONRIBOSOMAL PEPTIDE SYNTHETASE"/>
    <property type="match status" value="1"/>
</dbReference>
<dbReference type="CDD" id="cd12116">
    <property type="entry name" value="A_NRPS_Ta1_like"/>
    <property type="match status" value="1"/>
</dbReference>
<accession>A0A433UYZ5</accession>
<keyword evidence="4" id="KW-0597">Phosphoprotein</keyword>
<comment type="similarity">
    <text evidence="2">Belongs to the ATP-dependent AMP-binding enzyme family.</text>
</comment>
<dbReference type="GO" id="GO:0008610">
    <property type="term" value="P:lipid biosynthetic process"/>
    <property type="evidence" value="ECO:0007669"/>
    <property type="project" value="UniProtKB-ARBA"/>
</dbReference>
<dbReference type="FunFam" id="3.30.300.30:FF:000010">
    <property type="entry name" value="Enterobactin synthetase component F"/>
    <property type="match status" value="2"/>
</dbReference>
<dbReference type="InterPro" id="IPR020806">
    <property type="entry name" value="PKS_PP-bd"/>
</dbReference>
<dbReference type="InterPro" id="IPR006162">
    <property type="entry name" value="Ppantetheine_attach_site"/>
</dbReference>
<dbReference type="InterPro" id="IPR000873">
    <property type="entry name" value="AMP-dep_synth/lig_dom"/>
</dbReference>